<reference evidence="2" key="2">
    <citation type="submission" date="2020-09" db="EMBL/GenBank/DDBJ databases">
        <authorList>
            <person name="Sun Q."/>
            <person name="Zhou Y."/>
        </authorList>
    </citation>
    <scope>NUCLEOTIDE SEQUENCE</scope>
    <source>
        <strain evidence="2">CGMCC 1.6333</strain>
    </source>
</reference>
<reference evidence="2" key="1">
    <citation type="journal article" date="2014" name="Int. J. Syst. Evol. Microbiol.">
        <title>Complete genome sequence of Corynebacterium casei LMG S-19264T (=DSM 44701T), isolated from a smear-ripened cheese.</title>
        <authorList>
            <consortium name="US DOE Joint Genome Institute (JGI-PGF)"/>
            <person name="Walter F."/>
            <person name="Albersmeier A."/>
            <person name="Kalinowski J."/>
            <person name="Ruckert C."/>
        </authorList>
    </citation>
    <scope>NUCLEOTIDE SEQUENCE</scope>
    <source>
        <strain evidence="2">CGMCC 1.6333</strain>
    </source>
</reference>
<dbReference type="Pfam" id="PF12673">
    <property type="entry name" value="SipL"/>
    <property type="match status" value="1"/>
</dbReference>
<comment type="caution">
    <text evidence="2">The sequence shown here is derived from an EMBL/GenBank/DDBJ whole genome shotgun (WGS) entry which is preliminary data.</text>
</comment>
<keyword evidence="3" id="KW-1185">Reference proteome</keyword>
<evidence type="ECO:0000259" key="1">
    <source>
        <dbReference type="Pfam" id="PF12673"/>
    </source>
</evidence>
<dbReference type="AlphaFoldDB" id="A0A917TDG9"/>
<proteinExistence type="predicted"/>
<organism evidence="2 3">
    <name type="scientific">Paraliobacillus quinghaiensis</name>
    <dbReference type="NCBI Taxonomy" id="470815"/>
    <lineage>
        <taxon>Bacteria</taxon>
        <taxon>Bacillati</taxon>
        <taxon>Bacillota</taxon>
        <taxon>Bacilli</taxon>
        <taxon>Bacillales</taxon>
        <taxon>Bacillaceae</taxon>
        <taxon>Paraliobacillus</taxon>
    </lineage>
</organism>
<gene>
    <name evidence="2" type="ORF">GCM10011351_00070</name>
</gene>
<feature type="domain" description="SipL SPOCS" evidence="1">
    <location>
        <begin position="18"/>
        <end position="76"/>
    </location>
</feature>
<protein>
    <recommendedName>
        <fullName evidence="1">SipL SPOCS domain-containing protein</fullName>
    </recommendedName>
</protein>
<sequence length="120" mass="13293">MPSAIVGSTTVEKILSADIVKVCDGVVVICGILKKKLKYQMFSNGNRVNNELVDEVPFNCLIDREDIKSGDDFRISVLEIICEVTGSEANFASNKETDDTVAFRYVEKDVIKVCIEKNEA</sequence>
<evidence type="ECO:0000313" key="2">
    <source>
        <dbReference type="EMBL" id="GGM18278.1"/>
    </source>
</evidence>
<accession>A0A917TDG9</accession>
<evidence type="ECO:0000313" key="3">
    <source>
        <dbReference type="Proteomes" id="UP000618460"/>
    </source>
</evidence>
<name>A0A917TDG9_9BACI</name>
<dbReference type="InterPro" id="IPR024300">
    <property type="entry name" value="SipL_SPOCS_dom"/>
</dbReference>
<dbReference type="EMBL" id="BMLG01000001">
    <property type="protein sequence ID" value="GGM18278.1"/>
    <property type="molecule type" value="Genomic_DNA"/>
</dbReference>
<dbReference type="Proteomes" id="UP000618460">
    <property type="component" value="Unassembled WGS sequence"/>
</dbReference>